<sequence length="153" mass="17882">MISLPGIDLLSLQSSLKYSRDHKGQLQVLDPVRKKFIKTNPEEIVRQLWITYFINIMKVNPKLISVERLFNINGMPRRFDLVIFEKSTHPILLAEFKAPGIKIQQAVFDQIAQYNMKLQIPYSLVSNGSEHYCFQIDDEVKGFVWQNELPLFK</sequence>
<organism evidence="2 3">
    <name type="scientific">Candidatus Opimibacter skivensis</name>
    <dbReference type="NCBI Taxonomy" id="2982028"/>
    <lineage>
        <taxon>Bacteria</taxon>
        <taxon>Pseudomonadati</taxon>
        <taxon>Bacteroidota</taxon>
        <taxon>Saprospiria</taxon>
        <taxon>Saprospirales</taxon>
        <taxon>Saprospiraceae</taxon>
        <taxon>Candidatus Opimibacter</taxon>
    </lineage>
</organism>
<reference evidence="2 3" key="1">
    <citation type="submission" date="2020-10" db="EMBL/GenBank/DDBJ databases">
        <title>Connecting structure to function with the recovery of over 1000 high-quality activated sludge metagenome-assembled genomes encoding full-length rRNA genes using long-read sequencing.</title>
        <authorList>
            <person name="Singleton C.M."/>
            <person name="Petriglieri F."/>
            <person name="Kristensen J.M."/>
            <person name="Kirkegaard R.H."/>
            <person name="Michaelsen T.Y."/>
            <person name="Andersen M.H."/>
            <person name="Karst S.M."/>
            <person name="Dueholm M.S."/>
            <person name="Nielsen P.H."/>
            <person name="Albertsen M."/>
        </authorList>
    </citation>
    <scope>NUCLEOTIDE SEQUENCE [LARGE SCALE GENOMIC DNA]</scope>
    <source>
        <strain evidence="2">Ribe_18-Q3-R11-54_MAXAC.273</strain>
    </source>
</reference>
<evidence type="ECO:0000259" key="1">
    <source>
        <dbReference type="Pfam" id="PF13588"/>
    </source>
</evidence>
<dbReference type="AlphaFoldDB" id="A0A9D7SYQ1"/>
<feature type="domain" description="Type I restriction enzyme R protein N-terminal" evidence="1">
    <location>
        <begin position="41"/>
        <end position="150"/>
    </location>
</feature>
<protein>
    <submittedName>
        <fullName evidence="2">Type I restriction enzyme HsdR N-terminal domain-containing protein</fullName>
    </submittedName>
</protein>
<dbReference type="InterPro" id="IPR029464">
    <property type="entry name" value="HSDR_N"/>
</dbReference>
<proteinExistence type="predicted"/>
<name>A0A9D7SYQ1_9BACT</name>
<gene>
    <name evidence="2" type="ORF">IPP15_17365</name>
</gene>
<accession>A0A9D7SYQ1</accession>
<dbReference type="Proteomes" id="UP000808337">
    <property type="component" value="Unassembled WGS sequence"/>
</dbReference>
<evidence type="ECO:0000313" key="2">
    <source>
        <dbReference type="EMBL" id="MBK9984110.1"/>
    </source>
</evidence>
<evidence type="ECO:0000313" key="3">
    <source>
        <dbReference type="Proteomes" id="UP000808337"/>
    </source>
</evidence>
<dbReference type="Pfam" id="PF13588">
    <property type="entry name" value="HSDR_N_2"/>
    <property type="match status" value="1"/>
</dbReference>
<dbReference type="EMBL" id="JADKGY010000029">
    <property type="protein sequence ID" value="MBK9984110.1"/>
    <property type="molecule type" value="Genomic_DNA"/>
</dbReference>
<comment type="caution">
    <text evidence="2">The sequence shown here is derived from an EMBL/GenBank/DDBJ whole genome shotgun (WGS) entry which is preliminary data.</text>
</comment>